<name>I3CG27_9GAMM</name>
<dbReference type="RefSeq" id="WP_002685631.1">
    <property type="nucleotide sequence ID" value="NZ_JH600070.1"/>
</dbReference>
<dbReference type="STRING" id="395493.BegalDRAFT_1692"/>
<dbReference type="OrthoDB" id="9776313at2"/>
<sequence length="321" mass="35427">MRKICIVGGAGFLGKHLTTRLANQGCQVNVLTRQREKHRDLLVLPTVKVISTNIFDQAELNKQLAGADAVVNLVGILNEVGNDGSGFRKAHVEATKNLLTACKTNKVEKFLYVSALNADAKKGSSNYLRSKGEAEDLILATKGVSSTIFRPSVIFGNGDSFFNRFANLLSLAPVFPVPCPNAKFAPVWVNDVVDALVKVIENKNGEHHGQRYNLCGPKVYSLLELVNYTARELLGVKRWIIPLSESQSFLQAKIFERIPGKPYSLDNYLSSQTDSICPKEGNDFAKLGITPTTVEAVMPRYFNNPDHRAAYSFFRRDVAGH</sequence>
<dbReference type="Gene3D" id="3.40.50.720">
    <property type="entry name" value="NAD(P)-binding Rossmann-like Domain"/>
    <property type="match status" value="1"/>
</dbReference>
<dbReference type="InterPro" id="IPR036291">
    <property type="entry name" value="NAD(P)-bd_dom_sf"/>
</dbReference>
<dbReference type="PANTHER" id="PTHR12126:SF11">
    <property type="entry name" value="NADH DEHYDROGENASE [UBIQUINONE] 1 ALPHA SUBCOMPLEX SUBUNIT 9, MITOCHONDRIAL"/>
    <property type="match status" value="1"/>
</dbReference>
<proteinExistence type="predicted"/>
<dbReference type="eggNOG" id="COG0702">
    <property type="taxonomic scope" value="Bacteria"/>
</dbReference>
<dbReference type="CDD" id="cd05271">
    <property type="entry name" value="NDUFA9_like_SDR_a"/>
    <property type="match status" value="1"/>
</dbReference>
<evidence type="ECO:0000313" key="3">
    <source>
        <dbReference type="Proteomes" id="UP000005744"/>
    </source>
</evidence>
<dbReference type="InterPro" id="IPR001509">
    <property type="entry name" value="Epimerase_deHydtase"/>
</dbReference>
<gene>
    <name evidence="2" type="ORF">BegalDRAFT_1692</name>
</gene>
<dbReference type="AlphaFoldDB" id="I3CG27"/>
<evidence type="ECO:0000313" key="2">
    <source>
        <dbReference type="EMBL" id="EIJ42570.1"/>
    </source>
</evidence>
<dbReference type="EMBL" id="JH600070">
    <property type="protein sequence ID" value="EIJ42570.1"/>
    <property type="molecule type" value="Genomic_DNA"/>
</dbReference>
<dbReference type="SUPFAM" id="SSF51735">
    <property type="entry name" value="NAD(P)-binding Rossmann-fold domains"/>
    <property type="match status" value="1"/>
</dbReference>
<protein>
    <submittedName>
        <fullName evidence="2">Putative nucleoside-diphosphate sugar epimerase</fullName>
    </submittedName>
</protein>
<keyword evidence="3" id="KW-1185">Reference proteome</keyword>
<accession>I3CG27</accession>
<dbReference type="InterPro" id="IPR051207">
    <property type="entry name" value="ComplexI_NDUFA9_subunit"/>
</dbReference>
<feature type="domain" description="NAD-dependent epimerase/dehydratase" evidence="1">
    <location>
        <begin position="4"/>
        <end position="215"/>
    </location>
</feature>
<evidence type="ECO:0000259" key="1">
    <source>
        <dbReference type="Pfam" id="PF01370"/>
    </source>
</evidence>
<dbReference type="GO" id="GO:0044877">
    <property type="term" value="F:protein-containing complex binding"/>
    <property type="evidence" value="ECO:0007669"/>
    <property type="project" value="TreeGrafter"/>
</dbReference>
<dbReference type="Pfam" id="PF01370">
    <property type="entry name" value="Epimerase"/>
    <property type="match status" value="1"/>
</dbReference>
<organism evidence="2 3">
    <name type="scientific">Beggiatoa alba B18LD</name>
    <dbReference type="NCBI Taxonomy" id="395493"/>
    <lineage>
        <taxon>Bacteria</taxon>
        <taxon>Pseudomonadati</taxon>
        <taxon>Pseudomonadota</taxon>
        <taxon>Gammaproteobacteria</taxon>
        <taxon>Thiotrichales</taxon>
        <taxon>Thiotrichaceae</taxon>
        <taxon>Beggiatoa</taxon>
    </lineage>
</organism>
<reference evidence="2 3" key="1">
    <citation type="submission" date="2011-11" db="EMBL/GenBank/DDBJ databases">
        <title>Improved High-Quality Draft sequence of Beggiatoa alba B18lD.</title>
        <authorList>
            <consortium name="US DOE Joint Genome Institute"/>
            <person name="Lucas S."/>
            <person name="Han J."/>
            <person name="Lapidus A."/>
            <person name="Cheng J.-F."/>
            <person name="Goodwin L."/>
            <person name="Pitluck S."/>
            <person name="Peters L."/>
            <person name="Mikhailova N."/>
            <person name="Held B."/>
            <person name="Detter J.C."/>
            <person name="Han C."/>
            <person name="Tapia R."/>
            <person name="Land M."/>
            <person name="Hauser L."/>
            <person name="Kyrpides N."/>
            <person name="Ivanova N."/>
            <person name="Pagani I."/>
            <person name="Samuel K."/>
            <person name="Teske A."/>
            <person name="Mueller J."/>
            <person name="Woyke T."/>
        </authorList>
    </citation>
    <scope>NUCLEOTIDE SEQUENCE [LARGE SCALE GENOMIC DNA]</scope>
    <source>
        <strain evidence="2 3">B18LD</strain>
    </source>
</reference>
<dbReference type="HOGENOM" id="CLU_007383_6_5_6"/>
<dbReference type="Proteomes" id="UP000005744">
    <property type="component" value="Unassembled WGS sequence"/>
</dbReference>
<dbReference type="PANTHER" id="PTHR12126">
    <property type="entry name" value="NADH-UBIQUINONE OXIDOREDUCTASE 39 KDA SUBUNIT-RELATED"/>
    <property type="match status" value="1"/>
</dbReference>